<dbReference type="GeneID" id="25244432"/>
<evidence type="ECO:0000259" key="2">
    <source>
        <dbReference type="Pfam" id="PF20434"/>
    </source>
</evidence>
<dbReference type="PANTHER" id="PTHR48081">
    <property type="entry name" value="AB HYDROLASE SUPERFAMILY PROTEIN C4A8.06C"/>
    <property type="match status" value="1"/>
</dbReference>
<dbReference type="EMBL" id="CP011947">
    <property type="protein sequence ID" value="AKU06328.1"/>
    <property type="molecule type" value="Genomic_DNA"/>
</dbReference>
<dbReference type="InterPro" id="IPR029058">
    <property type="entry name" value="AB_hydrolase_fold"/>
</dbReference>
<dbReference type="InterPro" id="IPR050300">
    <property type="entry name" value="GDXG_lipolytic_enzyme"/>
</dbReference>
<name>A0A0K1IPU5_HALGI</name>
<organism evidence="3 4">
    <name type="scientific">Haloferax gibbonsii</name>
    <dbReference type="NCBI Taxonomy" id="35746"/>
    <lineage>
        <taxon>Archaea</taxon>
        <taxon>Methanobacteriati</taxon>
        <taxon>Methanobacteriota</taxon>
        <taxon>Stenosarchaea group</taxon>
        <taxon>Halobacteria</taxon>
        <taxon>Halobacteriales</taxon>
        <taxon>Haloferacaceae</taxon>
        <taxon>Haloferax</taxon>
    </lineage>
</organism>
<proteinExistence type="predicted"/>
<evidence type="ECO:0000313" key="4">
    <source>
        <dbReference type="Proteomes" id="UP000066124"/>
    </source>
</evidence>
<dbReference type="SUPFAM" id="SSF53474">
    <property type="entry name" value="alpha/beta-Hydrolases"/>
    <property type="match status" value="1"/>
</dbReference>
<dbReference type="InterPro" id="IPR049492">
    <property type="entry name" value="BD-FAE-like_dom"/>
</dbReference>
<dbReference type="Gene3D" id="3.40.50.1820">
    <property type="entry name" value="alpha/beta hydrolase"/>
    <property type="match status" value="1"/>
</dbReference>
<dbReference type="GO" id="GO:0016787">
    <property type="term" value="F:hydrolase activity"/>
    <property type="evidence" value="ECO:0007669"/>
    <property type="project" value="UniProtKB-KW"/>
</dbReference>
<accession>A0A0K1IPU5</accession>
<reference evidence="4" key="1">
    <citation type="journal article" date="2015" name="J. Biotechnol.">
        <title>Complete genome sequence of Haloferax gibbonsii strain ARA6, a potential producer of polyhydroxyalkanoates and halocins isolated from Araruama, Rio de Janeiro, Brasil.</title>
        <authorList>
            <person name="Pinto L.H."/>
            <person name="D'Alincourt Carvalho-Assef A.P."/>
            <person name="Vieira R.P."/>
            <person name="Clementino M.M."/>
            <person name="Albano R.M."/>
        </authorList>
    </citation>
    <scope>NUCLEOTIDE SEQUENCE [LARGE SCALE GENOMIC DNA]</scope>
    <source>
        <strain evidence="4">ARA6</strain>
    </source>
</reference>
<sequence length="282" mass="29898">MPRSSDVLVHRNRTVADREERTLTADVYRPESPAATEIAETTASPAAEASRPLVVFVYGGAWETGSTGQFARWALDAADEGFVAAEVSYRLGHEAPFPAQIEDVCEGIDWVVDRADEFGIDSEAVAVVGHSAGAHLALLAALSDGDEFGRRTGIDAAVGVSGVYDLRADDHERAGESLPLFDSPPSAAELRRCSPITRVGGDADANSGNGPDADAPPTLLLHGSDDSVVAPDQSARLADALDAAGNEVEYDAVGAADHVFLHSSYHYPAVRKRVFSFLRERL</sequence>
<evidence type="ECO:0000256" key="1">
    <source>
        <dbReference type="ARBA" id="ARBA00022801"/>
    </source>
</evidence>
<dbReference type="Pfam" id="PF20434">
    <property type="entry name" value="BD-FAE"/>
    <property type="match status" value="1"/>
</dbReference>
<evidence type="ECO:0000313" key="3">
    <source>
        <dbReference type="EMBL" id="AKU06328.1"/>
    </source>
</evidence>
<dbReference type="PATRIC" id="fig|35746.4.peg.146"/>
<dbReference type="RefSeq" id="WP_050458453.1">
    <property type="nucleotide sequence ID" value="NZ_CP011947.1"/>
</dbReference>
<gene>
    <name evidence="3" type="ORF">ABY42_00680</name>
</gene>
<dbReference type="KEGG" id="hgi:ABY42_00680"/>
<dbReference type="AlphaFoldDB" id="A0A0K1IPU5"/>
<keyword evidence="1" id="KW-0378">Hydrolase</keyword>
<dbReference type="Proteomes" id="UP000066124">
    <property type="component" value="Chromosome"/>
</dbReference>
<feature type="domain" description="BD-FAE-like" evidence="2">
    <location>
        <begin position="46"/>
        <end position="241"/>
    </location>
</feature>
<protein>
    <submittedName>
        <fullName evidence="3">Esterase</fullName>
    </submittedName>
</protein>